<dbReference type="Proteomes" id="UP000003639">
    <property type="component" value="Unassembled WGS sequence"/>
</dbReference>
<proteinExistence type="predicted"/>
<dbReference type="STRING" id="411467.BACCAP_03540"/>
<comment type="caution">
    <text evidence="1">The sequence shown here is derived from an EMBL/GenBank/DDBJ whole genome shotgun (WGS) entry which is preliminary data.</text>
</comment>
<reference evidence="1 2" key="1">
    <citation type="submission" date="2007-04" db="EMBL/GenBank/DDBJ databases">
        <authorList>
            <person name="Fulton L."/>
            <person name="Clifton S."/>
            <person name="Fulton B."/>
            <person name="Xu J."/>
            <person name="Minx P."/>
            <person name="Pepin K.H."/>
            <person name="Johnson M."/>
            <person name="Thiruvilangam P."/>
            <person name="Bhonagiri V."/>
            <person name="Nash W.E."/>
            <person name="Mardis E.R."/>
            <person name="Wilson R.K."/>
        </authorList>
    </citation>
    <scope>NUCLEOTIDE SEQUENCE [LARGE SCALE GENOMIC DNA]</scope>
    <source>
        <strain evidence="1 2">ATCC 29799</strain>
    </source>
</reference>
<evidence type="ECO:0000313" key="1">
    <source>
        <dbReference type="EMBL" id="EDM98738.1"/>
    </source>
</evidence>
<name>A6NZ89_9FIRM</name>
<gene>
    <name evidence="1" type="ORF">BACCAP_03540</name>
</gene>
<accession>A6NZ89</accession>
<evidence type="ECO:0000313" key="2">
    <source>
        <dbReference type="Proteomes" id="UP000003639"/>
    </source>
</evidence>
<protein>
    <submittedName>
        <fullName evidence="1">Uncharacterized protein</fullName>
    </submittedName>
</protein>
<dbReference type="EMBL" id="AAXG02000032">
    <property type="protein sequence ID" value="EDM98738.1"/>
    <property type="molecule type" value="Genomic_DNA"/>
</dbReference>
<sequence>MPGDGHEGNVAIQEWGTSAVEDTERGREELLDYLADRSGCAYLSDLRLPSVADRLGQVLRGAPRGVWAPEAWQEAASYITGEGSGAGEAEARDILLAWCRDCGSRYGKH</sequence>
<reference evidence="1 2" key="2">
    <citation type="submission" date="2007-06" db="EMBL/GenBank/DDBJ databases">
        <title>Draft genome sequence of Pseudoflavonifractor capillosus ATCC 29799.</title>
        <authorList>
            <person name="Sudarsanam P."/>
            <person name="Ley R."/>
            <person name="Guruge J."/>
            <person name="Turnbaugh P.J."/>
            <person name="Mahowald M."/>
            <person name="Liep D."/>
            <person name="Gordon J."/>
        </authorList>
    </citation>
    <scope>NUCLEOTIDE SEQUENCE [LARGE SCALE GENOMIC DNA]</scope>
    <source>
        <strain evidence="1 2">ATCC 29799</strain>
    </source>
</reference>
<keyword evidence="2" id="KW-1185">Reference proteome</keyword>
<organism evidence="1 2">
    <name type="scientific">Pseudoflavonifractor capillosus ATCC 29799</name>
    <dbReference type="NCBI Taxonomy" id="411467"/>
    <lineage>
        <taxon>Bacteria</taxon>
        <taxon>Bacillati</taxon>
        <taxon>Bacillota</taxon>
        <taxon>Clostridia</taxon>
        <taxon>Eubacteriales</taxon>
        <taxon>Oscillospiraceae</taxon>
        <taxon>Pseudoflavonifractor</taxon>
    </lineage>
</organism>
<dbReference type="AlphaFoldDB" id="A6NZ89"/>
<dbReference type="eggNOG" id="ENOG5033DUN">
    <property type="taxonomic scope" value="Bacteria"/>
</dbReference>